<evidence type="ECO:0000256" key="1">
    <source>
        <dbReference type="ARBA" id="ARBA00004196"/>
    </source>
</evidence>
<dbReference type="PANTHER" id="PTHR42852">
    <property type="entry name" value="THIOL:DISULFIDE INTERCHANGE PROTEIN DSBE"/>
    <property type="match status" value="1"/>
</dbReference>
<keyword evidence="3" id="KW-1015">Disulfide bond</keyword>
<organism evidence="6 7">
    <name type="scientific">Pedobacter rhizosphaerae</name>
    <dbReference type="NCBI Taxonomy" id="390241"/>
    <lineage>
        <taxon>Bacteria</taxon>
        <taxon>Pseudomonadati</taxon>
        <taxon>Bacteroidota</taxon>
        <taxon>Sphingobacteriia</taxon>
        <taxon>Sphingobacteriales</taxon>
        <taxon>Sphingobacteriaceae</taxon>
        <taxon>Pedobacter</taxon>
    </lineage>
</organism>
<proteinExistence type="predicted"/>
<name>A0A1H9QRJ1_9SPHI</name>
<dbReference type="GO" id="GO:0016209">
    <property type="term" value="F:antioxidant activity"/>
    <property type="evidence" value="ECO:0007669"/>
    <property type="project" value="InterPro"/>
</dbReference>
<dbReference type="Gene3D" id="3.40.30.10">
    <property type="entry name" value="Glutaredoxin"/>
    <property type="match status" value="1"/>
</dbReference>
<dbReference type="Pfam" id="PF00578">
    <property type="entry name" value="AhpC-TSA"/>
    <property type="match status" value="1"/>
</dbReference>
<evidence type="ECO:0000313" key="6">
    <source>
        <dbReference type="EMBL" id="SER62845.1"/>
    </source>
</evidence>
<dbReference type="STRING" id="390241.SAMN04488023_112107"/>
<evidence type="ECO:0000256" key="4">
    <source>
        <dbReference type="ARBA" id="ARBA00023284"/>
    </source>
</evidence>
<dbReference type="SUPFAM" id="SSF52833">
    <property type="entry name" value="Thioredoxin-like"/>
    <property type="match status" value="1"/>
</dbReference>
<dbReference type="GO" id="GO:0030313">
    <property type="term" value="C:cell envelope"/>
    <property type="evidence" value="ECO:0007669"/>
    <property type="project" value="UniProtKB-SubCell"/>
</dbReference>
<evidence type="ECO:0000256" key="3">
    <source>
        <dbReference type="ARBA" id="ARBA00023157"/>
    </source>
</evidence>
<dbReference type="GO" id="GO:0016491">
    <property type="term" value="F:oxidoreductase activity"/>
    <property type="evidence" value="ECO:0007669"/>
    <property type="project" value="InterPro"/>
</dbReference>
<dbReference type="PROSITE" id="PS00194">
    <property type="entry name" value="THIOREDOXIN_1"/>
    <property type="match status" value="1"/>
</dbReference>
<keyword evidence="7" id="KW-1185">Reference proteome</keyword>
<dbReference type="Proteomes" id="UP000199572">
    <property type="component" value="Unassembled WGS sequence"/>
</dbReference>
<evidence type="ECO:0000256" key="2">
    <source>
        <dbReference type="ARBA" id="ARBA00022748"/>
    </source>
</evidence>
<dbReference type="CDD" id="cd02966">
    <property type="entry name" value="TlpA_like_family"/>
    <property type="match status" value="1"/>
</dbReference>
<dbReference type="EMBL" id="FOGG01000012">
    <property type="protein sequence ID" value="SER62845.1"/>
    <property type="molecule type" value="Genomic_DNA"/>
</dbReference>
<dbReference type="AlphaFoldDB" id="A0A1H9QRJ1"/>
<reference evidence="6 7" key="1">
    <citation type="submission" date="2016-10" db="EMBL/GenBank/DDBJ databases">
        <authorList>
            <person name="de Groot N.N."/>
        </authorList>
    </citation>
    <scope>NUCLEOTIDE SEQUENCE [LARGE SCALE GENOMIC DNA]</scope>
    <source>
        <strain evidence="6 7">DSM 18610</strain>
    </source>
</reference>
<gene>
    <name evidence="6" type="ORF">SAMN04488023_112107</name>
</gene>
<dbReference type="InterPro" id="IPR013766">
    <property type="entry name" value="Thioredoxin_domain"/>
</dbReference>
<dbReference type="GO" id="GO:0017004">
    <property type="term" value="P:cytochrome complex assembly"/>
    <property type="evidence" value="ECO:0007669"/>
    <property type="project" value="UniProtKB-KW"/>
</dbReference>
<evidence type="ECO:0000313" key="7">
    <source>
        <dbReference type="Proteomes" id="UP000199572"/>
    </source>
</evidence>
<evidence type="ECO:0000259" key="5">
    <source>
        <dbReference type="PROSITE" id="PS51352"/>
    </source>
</evidence>
<dbReference type="InterPro" id="IPR050553">
    <property type="entry name" value="Thioredoxin_ResA/DsbE_sf"/>
</dbReference>
<dbReference type="OrthoDB" id="750178at2"/>
<feature type="domain" description="Thioredoxin" evidence="5">
    <location>
        <begin position="242"/>
        <end position="382"/>
    </location>
</feature>
<protein>
    <submittedName>
        <fullName evidence="6">Peroxiredoxin</fullName>
    </submittedName>
</protein>
<accession>A0A1H9QRJ1</accession>
<dbReference type="InterPro" id="IPR036249">
    <property type="entry name" value="Thioredoxin-like_sf"/>
</dbReference>
<dbReference type="RefSeq" id="WP_090884505.1">
    <property type="nucleotide sequence ID" value="NZ_FOGG01000012.1"/>
</dbReference>
<keyword evidence="2" id="KW-0201">Cytochrome c-type biogenesis</keyword>
<dbReference type="InterPro" id="IPR000866">
    <property type="entry name" value="AhpC/TSA"/>
</dbReference>
<dbReference type="PANTHER" id="PTHR42852:SF6">
    <property type="entry name" value="THIOL:DISULFIDE INTERCHANGE PROTEIN DSBE"/>
    <property type="match status" value="1"/>
</dbReference>
<keyword evidence="4" id="KW-0676">Redox-active center</keyword>
<sequence>MKAVTTIIILLMLTYRVEAQQNDSNDQFDIDLRAVKDVPKFVILQKVALDGYTVKNDTLAVVNQRVFYSTSFEEPELYVINIQWKDKPETSTSFWSGSKMDILVTDNYEAKLVAPLVSLFAGKVLNLDRGVRSYKTLSDSLVRPVSYVNRKTEDVEAEIGKIRDSIENVIDNEIYLKTVRSFPNEAIGLYALTRYADRPIADQRIKSEPEKISSLLGEMGEQVRKMPSALILESSIELAKRMSVGNEFPDVSLLDTSGRAISIRAIKAKYILIDFWASWCGPCRQQAPLLVKEFRKYSGDGFSIVSISRDSPTLKKNWLRAIKQDKISIWYQLSDFANVAQRTYGIKYIPTNYLIDSNGIIIARNLNGESLSKLLQQLFSGK</sequence>
<comment type="subcellular location">
    <subcellularLocation>
        <location evidence="1">Cell envelope</location>
    </subcellularLocation>
</comment>
<dbReference type="PROSITE" id="PS51352">
    <property type="entry name" value="THIOREDOXIN_2"/>
    <property type="match status" value="1"/>
</dbReference>
<dbReference type="InterPro" id="IPR017937">
    <property type="entry name" value="Thioredoxin_CS"/>
</dbReference>